<dbReference type="GO" id="GO:0005536">
    <property type="term" value="F:D-glucose binding"/>
    <property type="evidence" value="ECO:0007669"/>
    <property type="project" value="InterPro"/>
</dbReference>
<dbReference type="AlphaFoldDB" id="A0A7S3I8B3"/>
<dbReference type="InterPro" id="IPR003836">
    <property type="entry name" value="Glucokinase"/>
</dbReference>
<evidence type="ECO:0008006" key="4">
    <source>
        <dbReference type="Google" id="ProtNLM"/>
    </source>
</evidence>
<gene>
    <name evidence="3" type="ORF">FEHR0123_LOCUS11608</name>
</gene>
<dbReference type="Gene3D" id="3.30.420.40">
    <property type="match status" value="1"/>
</dbReference>
<dbReference type="SUPFAM" id="SSF53067">
    <property type="entry name" value="Actin-like ATPase domain"/>
    <property type="match status" value="1"/>
</dbReference>
<name>A0A7S3I8B3_9SPIT</name>
<dbReference type="GO" id="GO:0005524">
    <property type="term" value="F:ATP binding"/>
    <property type="evidence" value="ECO:0007669"/>
    <property type="project" value="InterPro"/>
</dbReference>
<evidence type="ECO:0000313" key="3">
    <source>
        <dbReference type="EMBL" id="CAE0316631.1"/>
    </source>
</evidence>
<accession>A0A7S3I8B3</accession>
<evidence type="ECO:0000256" key="1">
    <source>
        <dbReference type="ARBA" id="ARBA00022679"/>
    </source>
</evidence>
<dbReference type="EMBL" id="HBIE01037852">
    <property type="protein sequence ID" value="CAE0316631.1"/>
    <property type="molecule type" value="Transcribed_RNA"/>
</dbReference>
<reference evidence="3" key="1">
    <citation type="submission" date="2021-01" db="EMBL/GenBank/DDBJ databases">
        <authorList>
            <person name="Corre E."/>
            <person name="Pelletier E."/>
            <person name="Niang G."/>
            <person name="Scheremetjew M."/>
            <person name="Finn R."/>
            <person name="Kale V."/>
            <person name="Holt S."/>
            <person name="Cochrane G."/>
            <person name="Meng A."/>
            <person name="Brown T."/>
            <person name="Cohen L."/>
        </authorList>
    </citation>
    <scope>NUCLEOTIDE SEQUENCE</scope>
    <source>
        <strain evidence="3">Fehren 1</strain>
    </source>
</reference>
<dbReference type="Gene3D" id="3.40.367.20">
    <property type="match status" value="1"/>
</dbReference>
<keyword evidence="2" id="KW-0418">Kinase</keyword>
<dbReference type="PANTHER" id="PTHR47363">
    <property type="entry name" value="GLUCOKINASE"/>
    <property type="match status" value="1"/>
</dbReference>
<organism evidence="3">
    <name type="scientific">Favella ehrenbergii</name>
    <dbReference type="NCBI Taxonomy" id="182087"/>
    <lineage>
        <taxon>Eukaryota</taxon>
        <taxon>Sar</taxon>
        <taxon>Alveolata</taxon>
        <taxon>Ciliophora</taxon>
        <taxon>Intramacronucleata</taxon>
        <taxon>Spirotrichea</taxon>
        <taxon>Choreotrichia</taxon>
        <taxon>Tintinnida</taxon>
        <taxon>Xystonellidae</taxon>
        <taxon>Favella</taxon>
    </lineage>
</organism>
<proteinExistence type="predicted"/>
<evidence type="ECO:0000256" key="2">
    <source>
        <dbReference type="ARBA" id="ARBA00022777"/>
    </source>
</evidence>
<dbReference type="GO" id="GO:0006096">
    <property type="term" value="P:glycolytic process"/>
    <property type="evidence" value="ECO:0007669"/>
    <property type="project" value="InterPro"/>
</dbReference>
<sequence>MDKFELVNDFVAAGHGLLQLQEKDYERLNRSPIEEGGVKVVLGPGTGHGQGYLVKSKFSPCYEVYPSEGGHVEFAPRDEQDMRMLKFGFDFIETSDNVENKRAKAKLDRMSHERLGAGPAIPLIYEFMKKEYATLERILEVGENAKQPDDINSFDVIDAAMARKDPLCNKVVEKFSEIFAVQAGDTALKYLPYGGVYLVGGVTMSIRDKMLTEKSWINHFYNKGRLSNVMHRFPVMILKPETELGILGAEEVAYRLCGSYAAK</sequence>
<keyword evidence="1" id="KW-0808">Transferase</keyword>
<dbReference type="InterPro" id="IPR043129">
    <property type="entry name" value="ATPase_NBD"/>
</dbReference>
<dbReference type="Pfam" id="PF02685">
    <property type="entry name" value="Glucokinase"/>
    <property type="match status" value="1"/>
</dbReference>
<protein>
    <recommendedName>
        <fullName evidence="4">Glucokinase</fullName>
    </recommendedName>
</protein>
<dbReference type="CDD" id="cd24008">
    <property type="entry name" value="ASKHA_NBD_GLK"/>
    <property type="match status" value="1"/>
</dbReference>
<dbReference type="GO" id="GO:0004340">
    <property type="term" value="F:glucokinase activity"/>
    <property type="evidence" value="ECO:0007669"/>
    <property type="project" value="InterPro"/>
</dbReference>
<dbReference type="PANTHER" id="PTHR47363:SF1">
    <property type="entry name" value="GLUCOKINASE"/>
    <property type="match status" value="1"/>
</dbReference>